<reference evidence="16" key="1">
    <citation type="submission" date="2016-10" db="EMBL/GenBank/DDBJ databases">
        <authorList>
            <person name="Varghese N."/>
            <person name="Submissions S."/>
        </authorList>
    </citation>
    <scope>NUCLEOTIDE SEQUENCE [LARGE SCALE GENOMIC DNA]</scope>
    <source>
        <strain evidence="16">CGMCC 1.7655</strain>
    </source>
</reference>
<dbReference type="InterPro" id="IPR042240">
    <property type="entry name" value="CHASE_sf"/>
</dbReference>
<feature type="transmembrane region" description="Helical" evidence="13">
    <location>
        <begin position="73"/>
        <end position="94"/>
    </location>
</feature>
<proteinExistence type="predicted"/>
<protein>
    <recommendedName>
        <fullName evidence="3">histidine kinase</fullName>
        <ecNumber evidence="3">2.7.13.3</ecNumber>
    </recommendedName>
</protein>
<evidence type="ECO:0000256" key="3">
    <source>
        <dbReference type="ARBA" id="ARBA00012438"/>
    </source>
</evidence>
<keyword evidence="16" id="KW-1185">Reference proteome</keyword>
<dbReference type="Proteomes" id="UP000199555">
    <property type="component" value="Unassembled WGS sequence"/>
</dbReference>
<keyword evidence="10 13" id="KW-1133">Transmembrane helix</keyword>
<dbReference type="OrthoDB" id="9816309at2"/>
<keyword evidence="6 13" id="KW-0812">Transmembrane</keyword>
<evidence type="ECO:0000256" key="2">
    <source>
        <dbReference type="ARBA" id="ARBA00004370"/>
    </source>
</evidence>
<organism evidence="15 16">
    <name type="scientific">Paracoccus chinensis</name>
    <dbReference type="NCBI Taxonomy" id="525640"/>
    <lineage>
        <taxon>Bacteria</taxon>
        <taxon>Pseudomonadati</taxon>
        <taxon>Pseudomonadota</taxon>
        <taxon>Alphaproteobacteria</taxon>
        <taxon>Rhodobacterales</taxon>
        <taxon>Paracoccaceae</taxon>
        <taxon>Paracoccus</taxon>
    </lineage>
</organism>
<dbReference type="Gene3D" id="3.30.565.10">
    <property type="entry name" value="Histidine kinase-like ATPase, C-terminal domain"/>
    <property type="match status" value="1"/>
</dbReference>
<keyword evidence="5" id="KW-0808">Transferase</keyword>
<dbReference type="SMART" id="SM01079">
    <property type="entry name" value="CHASE"/>
    <property type="match status" value="1"/>
</dbReference>
<evidence type="ECO:0000313" key="15">
    <source>
        <dbReference type="EMBL" id="SDK68312.1"/>
    </source>
</evidence>
<dbReference type="InterPro" id="IPR036890">
    <property type="entry name" value="HATPase_C_sf"/>
</dbReference>
<gene>
    <name evidence="15" type="ORF">SAMN04487971_102252</name>
</gene>
<evidence type="ECO:0000256" key="6">
    <source>
        <dbReference type="ARBA" id="ARBA00022692"/>
    </source>
</evidence>
<dbReference type="STRING" id="525640.SAMN04487971_102252"/>
<feature type="domain" description="CHASE" evidence="14">
    <location>
        <begin position="204"/>
        <end position="312"/>
    </location>
</feature>
<accession>A0A1G9DWR3</accession>
<dbReference type="EMBL" id="FNGE01000002">
    <property type="protein sequence ID" value="SDK68312.1"/>
    <property type="molecule type" value="Genomic_DNA"/>
</dbReference>
<dbReference type="InterPro" id="IPR011102">
    <property type="entry name" value="Sig_transdc_His_kinase_HWE"/>
</dbReference>
<dbReference type="GO" id="GO:0007165">
    <property type="term" value="P:signal transduction"/>
    <property type="evidence" value="ECO:0007669"/>
    <property type="project" value="UniProtKB-ARBA"/>
</dbReference>
<comment type="subcellular location">
    <subcellularLocation>
        <location evidence="2">Membrane</location>
    </subcellularLocation>
</comment>
<dbReference type="SMART" id="SM00911">
    <property type="entry name" value="HWE_HK"/>
    <property type="match status" value="1"/>
</dbReference>
<evidence type="ECO:0000256" key="11">
    <source>
        <dbReference type="ARBA" id="ARBA00023136"/>
    </source>
</evidence>
<evidence type="ECO:0000256" key="4">
    <source>
        <dbReference type="ARBA" id="ARBA00022553"/>
    </source>
</evidence>
<dbReference type="GO" id="GO:0016020">
    <property type="term" value="C:membrane"/>
    <property type="evidence" value="ECO:0007669"/>
    <property type="project" value="UniProtKB-SubCell"/>
</dbReference>
<keyword evidence="11 13" id="KW-0472">Membrane</keyword>
<keyword evidence="9" id="KW-0067">ATP-binding</keyword>
<keyword evidence="4" id="KW-0597">Phosphoprotein</keyword>
<evidence type="ECO:0000256" key="7">
    <source>
        <dbReference type="ARBA" id="ARBA00022741"/>
    </source>
</evidence>
<dbReference type="PANTHER" id="PTHR41523:SF7">
    <property type="entry name" value="HISTIDINE KINASE"/>
    <property type="match status" value="1"/>
</dbReference>
<evidence type="ECO:0000259" key="14">
    <source>
        <dbReference type="PROSITE" id="PS50839"/>
    </source>
</evidence>
<dbReference type="AlphaFoldDB" id="A0A1G9DWR3"/>
<evidence type="ECO:0000256" key="9">
    <source>
        <dbReference type="ARBA" id="ARBA00022840"/>
    </source>
</evidence>
<name>A0A1G9DWR3_9RHOB</name>
<sequence length="604" mass="65356">MGARTAGPDHAGLLHQPNDKARPGGLAALWTGLSPQRRGAVKARVVPRPFPRLKQPMRPSLPEHGMTRARQPVLMLGAVLVTLALGLGLTVATVRLENQAVAMRFARLADLVSSRLQQRMNQHVALLRATRSQFDAEVEPVTVPEFARYVAGLDLQGNYQGIQGIGFAALLPTAEAEQARDRIAAAHGHQIAARPPGDQPFVGPIVMLEPLDERNRRALGYDMFSEPARREAMIAALESGEPRATGPVELVQEITDEKQTGFLIYTPTHAGLFARSEQRDGGFVYSPFRAGDLHAAVLATLPGLPMSLRTVDALAPDQPLFDNSPAEIPPNLAAQAITREIPIAGRRWQMTMTPAPGFSGWRDRSASLMVGVLSLLLVIAVGGATWSFLRALAEAERAAALSAREAEQRALLLREMQHRIKNHLARIQAIARQTMRSARDLTEFGRIFGARLSAMAKAQDAINRDGRDSADLRALLLAEIGGVVEADRAEAMLGGPPVRLNGREAQALGLVAYELSTNAMKYSAEADALTIRIEWQVEKRGEADWLVLRWIEPEAQPGGTEGEAGGFGTQLIHALIEGDLNGTFSRDFGADGMVITIAFPLSLD</sequence>
<evidence type="ECO:0000256" key="8">
    <source>
        <dbReference type="ARBA" id="ARBA00022777"/>
    </source>
</evidence>
<dbReference type="Pfam" id="PF07536">
    <property type="entry name" value="HWE_HK"/>
    <property type="match status" value="1"/>
</dbReference>
<evidence type="ECO:0000313" key="16">
    <source>
        <dbReference type="Proteomes" id="UP000199555"/>
    </source>
</evidence>
<feature type="region of interest" description="Disordered" evidence="12">
    <location>
        <begin position="1"/>
        <end position="20"/>
    </location>
</feature>
<dbReference type="GO" id="GO:0005524">
    <property type="term" value="F:ATP binding"/>
    <property type="evidence" value="ECO:0007669"/>
    <property type="project" value="UniProtKB-KW"/>
</dbReference>
<dbReference type="GO" id="GO:0004673">
    <property type="term" value="F:protein histidine kinase activity"/>
    <property type="evidence" value="ECO:0007669"/>
    <property type="project" value="UniProtKB-EC"/>
</dbReference>
<dbReference type="PANTHER" id="PTHR41523">
    <property type="entry name" value="TWO-COMPONENT SYSTEM SENSOR PROTEIN"/>
    <property type="match status" value="1"/>
</dbReference>
<dbReference type="EC" id="2.7.13.3" evidence="3"/>
<evidence type="ECO:0000256" key="1">
    <source>
        <dbReference type="ARBA" id="ARBA00000085"/>
    </source>
</evidence>
<dbReference type="InterPro" id="IPR006189">
    <property type="entry name" value="CHASE_dom"/>
</dbReference>
<dbReference type="Gene3D" id="3.30.450.350">
    <property type="entry name" value="CHASE domain"/>
    <property type="match status" value="1"/>
</dbReference>
<dbReference type="Pfam" id="PF03924">
    <property type="entry name" value="CHASE"/>
    <property type="match status" value="1"/>
</dbReference>
<evidence type="ECO:0000256" key="10">
    <source>
        <dbReference type="ARBA" id="ARBA00022989"/>
    </source>
</evidence>
<keyword evidence="7" id="KW-0547">Nucleotide-binding</keyword>
<evidence type="ECO:0000256" key="13">
    <source>
        <dbReference type="SAM" id="Phobius"/>
    </source>
</evidence>
<feature type="transmembrane region" description="Helical" evidence="13">
    <location>
        <begin position="368"/>
        <end position="389"/>
    </location>
</feature>
<evidence type="ECO:0000256" key="12">
    <source>
        <dbReference type="SAM" id="MobiDB-lite"/>
    </source>
</evidence>
<evidence type="ECO:0000256" key="5">
    <source>
        <dbReference type="ARBA" id="ARBA00022679"/>
    </source>
</evidence>
<keyword evidence="8" id="KW-0418">Kinase</keyword>
<comment type="catalytic activity">
    <reaction evidence="1">
        <text>ATP + protein L-histidine = ADP + protein N-phospho-L-histidine.</text>
        <dbReference type="EC" id="2.7.13.3"/>
    </reaction>
</comment>
<dbReference type="PROSITE" id="PS50839">
    <property type="entry name" value="CHASE"/>
    <property type="match status" value="1"/>
</dbReference>